<evidence type="ECO:0000256" key="7">
    <source>
        <dbReference type="ARBA" id="ARBA00022842"/>
    </source>
</evidence>
<dbReference type="KEGG" id="lak:106164463"/>
<dbReference type="GO" id="GO:0000287">
    <property type="term" value="F:magnesium ion binding"/>
    <property type="evidence" value="ECO:0007669"/>
    <property type="project" value="UniProtKB-UniRule"/>
</dbReference>
<evidence type="ECO:0000256" key="9">
    <source>
        <dbReference type="ARBA" id="ARBA00047281"/>
    </source>
</evidence>
<comment type="similarity">
    <text evidence="1 12">Belongs to the tRNA(His) guanylyltransferase family.</text>
</comment>
<feature type="binding site" evidence="13">
    <location>
        <begin position="72"/>
        <end position="77"/>
    </location>
    <ligand>
        <name>GTP</name>
        <dbReference type="ChEBI" id="CHEBI:37565"/>
    </ligand>
</feature>
<dbReference type="InterPro" id="IPR024956">
    <property type="entry name" value="tRNAHis_GuaTrfase_cat"/>
</dbReference>
<feature type="binding site" evidence="14">
    <location>
        <position position="72"/>
    </location>
    <ligand>
        <name>Mg(2+)</name>
        <dbReference type="ChEBI" id="CHEBI:18420"/>
        <label>1</label>
        <note>catalytic</note>
    </ligand>
</feature>
<evidence type="ECO:0000256" key="10">
    <source>
        <dbReference type="ARBA" id="ARBA00058346"/>
    </source>
</evidence>
<feature type="binding site" evidence="14">
    <location>
        <position position="72"/>
    </location>
    <ligand>
        <name>Mg(2+)</name>
        <dbReference type="ChEBI" id="CHEBI:18420"/>
        <label>2</label>
        <note>catalytic</note>
    </ligand>
</feature>
<evidence type="ECO:0000256" key="6">
    <source>
        <dbReference type="ARBA" id="ARBA00022741"/>
    </source>
</evidence>
<feature type="domain" description="Thg1 C-terminal" evidence="16">
    <location>
        <begin position="181"/>
        <end position="297"/>
    </location>
</feature>
<evidence type="ECO:0000256" key="3">
    <source>
        <dbReference type="ARBA" id="ARBA00022694"/>
    </source>
</evidence>
<keyword evidence="6 12" id="KW-0547">Nucleotide-binding</keyword>
<feature type="binding site" evidence="13">
    <location>
        <begin position="118"/>
        <end position="119"/>
    </location>
    <ligand>
        <name>GTP</name>
        <dbReference type="ChEBI" id="CHEBI:37565"/>
    </ligand>
</feature>
<evidence type="ECO:0000256" key="14">
    <source>
        <dbReference type="PIRSR" id="PIRSR028980-2"/>
    </source>
</evidence>
<evidence type="ECO:0000259" key="16">
    <source>
        <dbReference type="Pfam" id="PF14413"/>
    </source>
</evidence>
<dbReference type="STRING" id="7574.A0A1S3IHX3"/>
<evidence type="ECO:0000256" key="5">
    <source>
        <dbReference type="ARBA" id="ARBA00022723"/>
    </source>
</evidence>
<dbReference type="EC" id="2.7.7.79" evidence="12"/>
<dbReference type="PANTHER" id="PTHR12729:SF6">
    <property type="entry name" value="TRNA(HIS) GUANYLYLTRANSFERASE-RELATED"/>
    <property type="match status" value="1"/>
</dbReference>
<dbReference type="Pfam" id="PF04446">
    <property type="entry name" value="Thg1"/>
    <property type="match status" value="1"/>
</dbReference>
<keyword evidence="2 12" id="KW-0808">Transferase</keyword>
<keyword evidence="5 12" id="KW-0479">Metal-binding</keyword>
<dbReference type="GO" id="GO:0005525">
    <property type="term" value="F:GTP binding"/>
    <property type="evidence" value="ECO:0007669"/>
    <property type="project" value="UniProtKB-UniRule"/>
</dbReference>
<dbReference type="PANTHER" id="PTHR12729">
    <property type="entry name" value="TRNA(HIS) GUANYLYLTRANSFERASE-RELATED"/>
    <property type="match status" value="1"/>
</dbReference>
<dbReference type="OrthoDB" id="62560at2759"/>
<comment type="function">
    <text evidence="10">Adds a GMP to the 5'-end of tRNA(His) after transcription and RNase P cleavage. This step is essential for proper recognition of the tRNA and for the fidelity of protein synthesis. Also functions as a guanyl-nucleotide exchange factor/GEF for the MFN1 and MFN2 mitofusins thereby regulating mitochondrial fusion. By regulating both mitochondrial dynamics and bioenergetic function, it contributes to cell survival following oxidative stress.</text>
</comment>
<evidence type="ECO:0000259" key="15">
    <source>
        <dbReference type="Pfam" id="PF04446"/>
    </source>
</evidence>
<evidence type="ECO:0000256" key="11">
    <source>
        <dbReference type="ARBA" id="ARBA00065710"/>
    </source>
</evidence>
<evidence type="ECO:0000313" key="17">
    <source>
        <dbReference type="Proteomes" id="UP000085678"/>
    </source>
</evidence>
<evidence type="ECO:0000256" key="1">
    <source>
        <dbReference type="ARBA" id="ARBA00010113"/>
    </source>
</evidence>
<dbReference type="OMA" id="WKQHTEI"/>
<dbReference type="InterPro" id="IPR038469">
    <property type="entry name" value="tRNAHis_GuaTrfase_Thg1_sf"/>
</dbReference>
<dbReference type="Proteomes" id="UP000085678">
    <property type="component" value="Unplaced"/>
</dbReference>
<organism evidence="17 18">
    <name type="scientific">Lingula anatina</name>
    <name type="common">Brachiopod</name>
    <name type="synonym">Lingula unguis</name>
    <dbReference type="NCBI Taxonomy" id="7574"/>
    <lineage>
        <taxon>Eukaryota</taxon>
        <taxon>Metazoa</taxon>
        <taxon>Spiralia</taxon>
        <taxon>Lophotrochozoa</taxon>
        <taxon>Brachiopoda</taxon>
        <taxon>Linguliformea</taxon>
        <taxon>Lingulata</taxon>
        <taxon>Lingulida</taxon>
        <taxon>Linguloidea</taxon>
        <taxon>Lingulidae</taxon>
        <taxon>Lingula</taxon>
    </lineage>
</organism>
<dbReference type="FunCoup" id="A0A1S3IHX3">
    <property type="interactions" value="1824"/>
</dbReference>
<dbReference type="Pfam" id="PF14413">
    <property type="entry name" value="Thg1C"/>
    <property type="match status" value="1"/>
</dbReference>
<dbReference type="InterPro" id="IPR025845">
    <property type="entry name" value="Thg1_C_dom"/>
</dbReference>
<feature type="domain" description="tRNAHis guanylyltransferase catalytic" evidence="15">
    <location>
        <begin position="49"/>
        <end position="178"/>
    </location>
</feature>
<keyword evidence="3 12" id="KW-0819">tRNA processing</keyword>
<feature type="binding site" evidence="14">
    <location>
        <position position="73"/>
    </location>
    <ligand>
        <name>Mg(2+)</name>
        <dbReference type="ChEBI" id="CHEBI:18420"/>
        <label>1</label>
        <note>catalytic</note>
    </ligand>
</feature>
<comment type="cofactor">
    <cofactor evidence="14">
        <name>Mg(2+)</name>
        <dbReference type="ChEBI" id="CHEBI:18420"/>
    </cofactor>
    <text evidence="14">Binds 2 magnesium ions per subunit.</text>
</comment>
<evidence type="ECO:0000256" key="2">
    <source>
        <dbReference type="ARBA" id="ARBA00022679"/>
    </source>
</evidence>
<comment type="subunit">
    <text evidence="11">Homotetramer. Interacts with MFN1 and MFN2; functions as a guanyl-nucleotide exchange factor/GEF for MFN2 and also probably MFN1.</text>
</comment>
<gene>
    <name evidence="18" type="primary">LOC106164463</name>
</gene>
<reference evidence="18" key="1">
    <citation type="submission" date="2025-08" db="UniProtKB">
        <authorList>
            <consortium name="RefSeq"/>
        </authorList>
    </citation>
    <scope>IDENTIFICATION</scope>
    <source>
        <tissue evidence="18">Gonads</tissue>
    </source>
</reference>
<dbReference type="GO" id="GO:0006400">
    <property type="term" value="P:tRNA modification"/>
    <property type="evidence" value="ECO:0007669"/>
    <property type="project" value="UniProtKB-UniRule"/>
</dbReference>
<keyword evidence="4 12" id="KW-0548">Nucleotidyltransferase</keyword>
<proteinExistence type="inferred from homology"/>
<accession>A0A1S3IHX3</accession>
<evidence type="ECO:0000256" key="12">
    <source>
        <dbReference type="PIRNR" id="PIRNR028980"/>
    </source>
</evidence>
<dbReference type="GeneID" id="106164463"/>
<comment type="catalytic activity">
    <reaction evidence="9 12">
        <text>a 5'-end ribonucleotide-tRNA(His) + GTP + ATP + H2O = a 5'-end phospho-guanosine-ribonucleotide-tRNA(His) + AMP + 2 diphosphate + H(+)</text>
        <dbReference type="Rhea" id="RHEA:54564"/>
        <dbReference type="Rhea" id="RHEA-COMP:14193"/>
        <dbReference type="Rhea" id="RHEA-COMP:14917"/>
        <dbReference type="ChEBI" id="CHEBI:15377"/>
        <dbReference type="ChEBI" id="CHEBI:15378"/>
        <dbReference type="ChEBI" id="CHEBI:30616"/>
        <dbReference type="ChEBI" id="CHEBI:33019"/>
        <dbReference type="ChEBI" id="CHEBI:37565"/>
        <dbReference type="ChEBI" id="CHEBI:138282"/>
        <dbReference type="ChEBI" id="CHEBI:141847"/>
        <dbReference type="ChEBI" id="CHEBI:456215"/>
        <dbReference type="EC" id="2.7.7.79"/>
    </reaction>
</comment>
<dbReference type="RefSeq" id="XP_013397840.1">
    <property type="nucleotide sequence ID" value="XM_013542386.1"/>
</dbReference>
<keyword evidence="7 12" id="KW-0460">Magnesium</keyword>
<keyword evidence="17" id="KW-1185">Reference proteome</keyword>
<dbReference type="InParanoid" id="A0A1S3IHX3"/>
<dbReference type="FunFam" id="3.30.70.3000:FF:000001">
    <property type="entry name" value="tRNA(His) guanylyltransferase"/>
    <property type="match status" value="1"/>
</dbReference>
<feature type="binding site" evidence="14">
    <location>
        <position position="119"/>
    </location>
    <ligand>
        <name>Mg(2+)</name>
        <dbReference type="ChEBI" id="CHEBI:18420"/>
        <label>2</label>
        <note>catalytic</note>
    </ligand>
</feature>
<dbReference type="GO" id="GO:0008193">
    <property type="term" value="F:tRNA guanylyltransferase activity"/>
    <property type="evidence" value="ECO:0007669"/>
    <property type="project" value="UniProtKB-UniRule"/>
</dbReference>
<dbReference type="InterPro" id="IPR007537">
    <property type="entry name" value="tRNAHis_GuaTrfase_Thg1"/>
</dbReference>
<name>A0A1S3IHX3_LINAN</name>
<dbReference type="PIRSF" id="PIRSF028980">
    <property type="entry name" value="tRNAHis_guanylyltransferase"/>
    <property type="match status" value="1"/>
</dbReference>
<protein>
    <recommendedName>
        <fullName evidence="12">tRNA(His) guanylyltransferase</fullName>
        <ecNumber evidence="12">2.7.7.79</ecNumber>
    </recommendedName>
    <alternativeName>
        <fullName evidence="12">tRNA-histidine guanylyltransferase</fullName>
    </alternativeName>
</protein>
<keyword evidence="8 12" id="KW-0342">GTP-binding</keyword>
<evidence type="ECO:0000256" key="13">
    <source>
        <dbReference type="PIRSR" id="PIRSR028980-1"/>
    </source>
</evidence>
<evidence type="ECO:0000256" key="8">
    <source>
        <dbReference type="ARBA" id="ARBA00023134"/>
    </source>
</evidence>
<evidence type="ECO:0000256" key="4">
    <source>
        <dbReference type="ARBA" id="ARBA00022695"/>
    </source>
</evidence>
<evidence type="ECO:0000313" key="18">
    <source>
        <dbReference type="RefSeq" id="XP_013397840.1"/>
    </source>
</evidence>
<dbReference type="AlphaFoldDB" id="A0A1S3IHX3"/>
<feature type="binding site" evidence="14">
    <location>
        <position position="119"/>
    </location>
    <ligand>
        <name>Mg(2+)</name>
        <dbReference type="ChEBI" id="CHEBI:18420"/>
        <label>1</label>
        <note>catalytic</note>
    </ligand>
</feature>
<sequence length="311" mass="36453">MTKIFARCLALQSVLQTQWLCPYIRPRSIVFRHNPIVVEQIQQMANSKFEYVRKFETEDRCLPNCWIIVRVDGKAFHKFSDLHKFVKPNDDRSLNLMTKAAETILQEFDDIVLAYGQSDEYSFVFKKNTKTYNRRQSKLMTNISSLFAASYVFYWADFFPDTKLQYPPSFDARVVLYPSDQNLRDYLSWRQVDCHINNQYNTCFWNLVQVSALSPAEAHGRLKGTLASDKNELLFSEFNINYNNLPELYKKGTVVIKEQEVTSVQREIPKTDGSGTEEKTFTKKRPKLVALNVDIIRDTFWKDHPYILESS</sequence>
<dbReference type="Gene3D" id="3.30.70.3000">
    <property type="match status" value="1"/>
</dbReference>